<evidence type="ECO:0000256" key="1">
    <source>
        <dbReference type="SAM" id="MobiDB-lite"/>
    </source>
</evidence>
<evidence type="ECO:0000313" key="3">
    <source>
        <dbReference type="Proteomes" id="UP000199727"/>
    </source>
</evidence>
<dbReference type="OrthoDB" id="2565309at2759"/>
<comment type="caution">
    <text evidence="2">The sequence shown here is derived from an EMBL/GenBank/DDBJ whole genome shotgun (WGS) entry which is preliminary data.</text>
</comment>
<name>A0A854QI81_CRYNE</name>
<gene>
    <name evidence="2" type="ORF">C361_01495</name>
</gene>
<accession>A0A854QI81</accession>
<proteinExistence type="predicted"/>
<feature type="compositionally biased region" description="Basic residues" evidence="1">
    <location>
        <begin position="258"/>
        <end position="269"/>
    </location>
</feature>
<feature type="compositionally biased region" description="Basic and acidic residues" evidence="1">
    <location>
        <begin position="270"/>
        <end position="280"/>
    </location>
</feature>
<evidence type="ECO:0000313" key="2">
    <source>
        <dbReference type="EMBL" id="OXG25536.1"/>
    </source>
</evidence>
<organism evidence="2 3">
    <name type="scientific">Cryptococcus neoformans Tu259-1</name>
    <dbReference type="NCBI Taxonomy" id="1230072"/>
    <lineage>
        <taxon>Eukaryota</taxon>
        <taxon>Fungi</taxon>
        <taxon>Dikarya</taxon>
        <taxon>Basidiomycota</taxon>
        <taxon>Agaricomycotina</taxon>
        <taxon>Tremellomycetes</taxon>
        <taxon>Tremellales</taxon>
        <taxon>Cryptococcaceae</taxon>
        <taxon>Cryptococcus</taxon>
        <taxon>Cryptococcus neoformans species complex</taxon>
    </lineage>
</organism>
<reference evidence="2 3" key="1">
    <citation type="submission" date="2017-06" db="EMBL/GenBank/DDBJ databases">
        <title>Global population genomics of the pathogenic fungus Cryptococcus neoformans var. grubii.</title>
        <authorList>
            <person name="Cuomo C."/>
            <person name="Litvintseva A."/>
            <person name="Chen Y."/>
            <person name="Young S."/>
            <person name="Zeng Q."/>
            <person name="Chapman S."/>
            <person name="Gujja S."/>
            <person name="Saif S."/>
            <person name="Birren B."/>
        </authorList>
    </citation>
    <scope>NUCLEOTIDE SEQUENCE [LARGE SCALE GENOMIC DNA]</scope>
    <source>
        <strain evidence="2 3">Tu259-1</strain>
    </source>
</reference>
<sequence length="324" mass="37435">MPSKKSPSQPLSISEMALLSSKLFSPNLFPRRLPREPRPPQLAGSKLSPPAAEIDERPTARIRRFKLWSEQVGDLRVTLLDPRRRGYLAKHRMFVVPSPPRPEYGRLSPFHRPFQIDPQPFRLPPLPSPPLTLSPEIITNTKKGNIPKKERERTHERLLEHKWVLDQEHERRFRRGMAAIMADMLEYQESNTMPAESGIGYKWKEGVTLNCVMAFQEFFRAIRKDSTAIYSYLDPIDIAPVANRDEVHKVVKKEELKRKKKEKKKADKKMKREAEARLNEESEILEAEEAEVSRKPVDELRKTVSESQITPDSEGFIISLSSSL</sequence>
<feature type="region of interest" description="Disordered" evidence="1">
    <location>
        <begin position="256"/>
        <end position="283"/>
    </location>
</feature>
<dbReference type="Proteomes" id="UP000199727">
    <property type="component" value="Unassembled WGS sequence"/>
</dbReference>
<dbReference type="AlphaFoldDB" id="A0A854QI81"/>
<dbReference type="EMBL" id="AMKT01000027">
    <property type="protein sequence ID" value="OXG25536.1"/>
    <property type="molecule type" value="Genomic_DNA"/>
</dbReference>
<feature type="region of interest" description="Disordered" evidence="1">
    <location>
        <begin position="29"/>
        <end position="55"/>
    </location>
</feature>
<protein>
    <submittedName>
        <fullName evidence="2">Uncharacterized protein</fullName>
    </submittedName>
</protein>